<feature type="region of interest" description="Disordered" evidence="1">
    <location>
        <begin position="1"/>
        <end position="25"/>
    </location>
</feature>
<gene>
    <name evidence="2" type="ORF">NHX12_032987</name>
</gene>
<organism evidence="2 3">
    <name type="scientific">Muraenolepis orangiensis</name>
    <name type="common">Patagonian moray cod</name>
    <dbReference type="NCBI Taxonomy" id="630683"/>
    <lineage>
        <taxon>Eukaryota</taxon>
        <taxon>Metazoa</taxon>
        <taxon>Chordata</taxon>
        <taxon>Craniata</taxon>
        <taxon>Vertebrata</taxon>
        <taxon>Euteleostomi</taxon>
        <taxon>Actinopterygii</taxon>
        <taxon>Neopterygii</taxon>
        <taxon>Teleostei</taxon>
        <taxon>Neoteleostei</taxon>
        <taxon>Acanthomorphata</taxon>
        <taxon>Zeiogadaria</taxon>
        <taxon>Gadariae</taxon>
        <taxon>Gadiformes</taxon>
        <taxon>Muraenolepidoidei</taxon>
        <taxon>Muraenolepididae</taxon>
        <taxon>Muraenolepis</taxon>
    </lineage>
</organism>
<reference evidence="2" key="1">
    <citation type="submission" date="2022-07" db="EMBL/GenBank/DDBJ databases">
        <title>Chromosome-level genome of Muraenolepis orangiensis.</title>
        <authorList>
            <person name="Kim J."/>
        </authorList>
    </citation>
    <scope>NUCLEOTIDE SEQUENCE</scope>
    <source>
        <strain evidence="2">KU_S4_2022</strain>
        <tissue evidence="2">Muscle</tissue>
    </source>
</reference>
<dbReference type="OrthoDB" id="8962788at2759"/>
<evidence type="ECO:0000313" key="2">
    <source>
        <dbReference type="EMBL" id="KAJ3599024.1"/>
    </source>
</evidence>
<dbReference type="Proteomes" id="UP001148018">
    <property type="component" value="Unassembled WGS sequence"/>
</dbReference>
<dbReference type="AlphaFoldDB" id="A0A9Q0E2V6"/>
<sequence length="133" mass="14486">QEEVGITHLAQQEIKTENARPKCRPRRLPLARQEASDQAMLTLLQAGTIEPSDSPWAASVVMVLKKLGHLQAGVRQKINYDVWVRGISSPAISTPHDPSPWGEGSPTFPCTFPRFPTRLGGPAGLPGTGGRRR</sequence>
<proteinExistence type="predicted"/>
<feature type="non-terminal residue" evidence="2">
    <location>
        <position position="133"/>
    </location>
</feature>
<accession>A0A9Q0E2V6</accession>
<name>A0A9Q0E2V6_9TELE</name>
<protein>
    <submittedName>
        <fullName evidence="2">Uncharacterized protein</fullName>
    </submittedName>
</protein>
<comment type="caution">
    <text evidence="2">The sequence shown here is derived from an EMBL/GenBank/DDBJ whole genome shotgun (WGS) entry which is preliminary data.</text>
</comment>
<dbReference type="InterPro" id="IPR043502">
    <property type="entry name" value="DNA/RNA_pol_sf"/>
</dbReference>
<feature type="non-terminal residue" evidence="2">
    <location>
        <position position="1"/>
    </location>
</feature>
<dbReference type="EMBL" id="JANIIK010000048">
    <property type="protein sequence ID" value="KAJ3599024.1"/>
    <property type="molecule type" value="Genomic_DNA"/>
</dbReference>
<feature type="region of interest" description="Disordered" evidence="1">
    <location>
        <begin position="92"/>
        <end position="111"/>
    </location>
</feature>
<dbReference type="SUPFAM" id="SSF56672">
    <property type="entry name" value="DNA/RNA polymerases"/>
    <property type="match status" value="1"/>
</dbReference>
<evidence type="ECO:0000313" key="3">
    <source>
        <dbReference type="Proteomes" id="UP001148018"/>
    </source>
</evidence>
<keyword evidence="3" id="KW-1185">Reference proteome</keyword>
<evidence type="ECO:0000256" key="1">
    <source>
        <dbReference type="SAM" id="MobiDB-lite"/>
    </source>
</evidence>
<dbReference type="Gene3D" id="3.10.10.10">
    <property type="entry name" value="HIV Type 1 Reverse Transcriptase, subunit A, domain 1"/>
    <property type="match status" value="1"/>
</dbReference>